<dbReference type="EMBL" id="PCTC01000044">
    <property type="protein sequence ID" value="PIP63517.1"/>
    <property type="molecule type" value="Genomic_DNA"/>
</dbReference>
<dbReference type="InterPro" id="IPR013096">
    <property type="entry name" value="Cupin_2"/>
</dbReference>
<dbReference type="InterPro" id="IPR014710">
    <property type="entry name" value="RmlC-like_jellyroll"/>
</dbReference>
<proteinExistence type="predicted"/>
<evidence type="ECO:0000313" key="4">
    <source>
        <dbReference type="Proteomes" id="UP000229699"/>
    </source>
</evidence>
<dbReference type="Pfam" id="PF07883">
    <property type="entry name" value="Cupin_2"/>
    <property type="match status" value="1"/>
</dbReference>
<evidence type="ECO:0000259" key="2">
    <source>
        <dbReference type="Pfam" id="PF07883"/>
    </source>
</evidence>
<dbReference type="PANTHER" id="PTHR43346">
    <property type="entry name" value="LIGAND BINDING DOMAIN PROTEIN, PUTATIVE (AFU_ORTHOLOGUE AFUA_6G14370)-RELATED"/>
    <property type="match status" value="1"/>
</dbReference>
<feature type="domain" description="Cupin type-2" evidence="2">
    <location>
        <begin position="32"/>
        <end position="101"/>
    </location>
</feature>
<feature type="region of interest" description="Disordered" evidence="1">
    <location>
        <begin position="103"/>
        <end position="125"/>
    </location>
</feature>
<reference evidence="3 4" key="1">
    <citation type="submission" date="2017-09" db="EMBL/GenBank/DDBJ databases">
        <title>Depth-based differentiation of microbial function through sediment-hosted aquifers and enrichment of novel symbionts in the deep terrestrial subsurface.</title>
        <authorList>
            <person name="Probst A.J."/>
            <person name="Ladd B."/>
            <person name="Jarett J.K."/>
            <person name="Geller-Mcgrath D.E."/>
            <person name="Sieber C.M."/>
            <person name="Emerson J.B."/>
            <person name="Anantharaman K."/>
            <person name="Thomas B.C."/>
            <person name="Malmstrom R."/>
            <person name="Stieglmeier M."/>
            <person name="Klingl A."/>
            <person name="Woyke T."/>
            <person name="Ryan C.M."/>
            <person name="Banfield J.F."/>
        </authorList>
    </citation>
    <scope>NUCLEOTIDE SEQUENCE [LARGE SCALE GENOMIC DNA]</scope>
    <source>
        <strain evidence="3">CG22_combo_CG10-13_8_21_14_all_34_12</strain>
    </source>
</reference>
<accession>A0A2H0C0S3</accession>
<name>A0A2H0C0S3_9BACT</name>
<dbReference type="InterPro" id="IPR052538">
    <property type="entry name" value="Flavonoid_dioxygenase-like"/>
</dbReference>
<comment type="caution">
    <text evidence="3">The sequence shown here is derived from an EMBL/GenBank/DDBJ whole genome shotgun (WGS) entry which is preliminary data.</text>
</comment>
<dbReference type="SUPFAM" id="SSF51182">
    <property type="entry name" value="RmlC-like cupins"/>
    <property type="match status" value="1"/>
</dbReference>
<organism evidence="3 4">
    <name type="scientific">Candidatus Roizmanbacteria bacterium CG22_combo_CG10-13_8_21_14_all_34_12</name>
    <dbReference type="NCBI Taxonomy" id="1974860"/>
    <lineage>
        <taxon>Bacteria</taxon>
        <taxon>Candidatus Roizmaniibacteriota</taxon>
    </lineage>
</organism>
<dbReference type="Gene3D" id="2.60.120.10">
    <property type="entry name" value="Jelly Rolls"/>
    <property type="match status" value="1"/>
</dbReference>
<dbReference type="AlphaFoldDB" id="A0A2H0C0S3"/>
<dbReference type="Proteomes" id="UP000229699">
    <property type="component" value="Unassembled WGS sequence"/>
</dbReference>
<protein>
    <submittedName>
        <fullName evidence="3">Cupin</fullName>
    </submittedName>
</protein>
<evidence type="ECO:0000313" key="3">
    <source>
        <dbReference type="EMBL" id="PIP63517.1"/>
    </source>
</evidence>
<sequence>MTGYIINIEEKSLQNSYFREVLFTTDKSQLVVMALKPGEDIGMEVHPEHDQFIRIEAGIGKAVMNGEEHEISDGSAIVIPAGAQHNIINTSEVIMKLYTVYTPPEHKPGTTHKTKNEAKEKGLEN</sequence>
<dbReference type="PANTHER" id="PTHR43346:SF1">
    <property type="entry name" value="QUERCETIN 2,3-DIOXYGENASE-RELATED"/>
    <property type="match status" value="1"/>
</dbReference>
<gene>
    <name evidence="3" type="ORF">COW97_02085</name>
</gene>
<evidence type="ECO:0000256" key="1">
    <source>
        <dbReference type="SAM" id="MobiDB-lite"/>
    </source>
</evidence>
<feature type="compositionally biased region" description="Basic and acidic residues" evidence="1">
    <location>
        <begin position="104"/>
        <end position="125"/>
    </location>
</feature>
<dbReference type="CDD" id="cd02223">
    <property type="entry name" value="cupin_Bh2720-like"/>
    <property type="match status" value="1"/>
</dbReference>
<dbReference type="InterPro" id="IPR011051">
    <property type="entry name" value="RmlC_Cupin_sf"/>
</dbReference>